<proteinExistence type="predicted"/>
<dbReference type="CDD" id="cd21834">
    <property type="entry name" value="Hhal-like"/>
    <property type="match status" value="1"/>
</dbReference>
<protein>
    <submittedName>
        <fullName evidence="1">Uncharacterized protein</fullName>
    </submittedName>
</protein>
<accession>A0A644UCB3</accession>
<evidence type="ECO:0000313" key="1">
    <source>
        <dbReference type="EMBL" id="MPL76489.1"/>
    </source>
</evidence>
<name>A0A644UCB3_9ZZZZ</name>
<dbReference type="EMBL" id="VSSQ01000097">
    <property type="protein sequence ID" value="MPL76489.1"/>
    <property type="molecule type" value="Genomic_DNA"/>
</dbReference>
<gene>
    <name evidence="1" type="ORF">SDC9_22334</name>
</gene>
<sequence>MAIWEDFEIECTNYLNKRFGAYARFTHQGGSDSTVPDILVETNSGKEFYIDAKHCPAQCGQFVLLPDIETCSFEYSRQNVNRINAYAEQIMDHMDTQFDEYREAGTAGKDICMSNGSSIFSDWIIQAYEEKGAEFFITNDFTILPIERFQEFFEVTAKYRIKRSGSSSVGKSRLSPVLNYIKSHDYIMTASRIDGDKLFIESNTSLHNTRFILQQYEYMFSQRGDKYEIRKLSNTYNANVIFSIKQKNRTAGLSDTEFINHLK</sequence>
<dbReference type="AlphaFoldDB" id="A0A644UCB3"/>
<comment type="caution">
    <text evidence="1">The sequence shown here is derived from an EMBL/GenBank/DDBJ whole genome shotgun (WGS) entry which is preliminary data.</text>
</comment>
<organism evidence="1">
    <name type="scientific">bioreactor metagenome</name>
    <dbReference type="NCBI Taxonomy" id="1076179"/>
    <lineage>
        <taxon>unclassified sequences</taxon>
        <taxon>metagenomes</taxon>
        <taxon>ecological metagenomes</taxon>
    </lineage>
</organism>
<reference evidence="1" key="1">
    <citation type="submission" date="2019-08" db="EMBL/GenBank/DDBJ databases">
        <authorList>
            <person name="Kucharzyk K."/>
            <person name="Murdoch R.W."/>
            <person name="Higgins S."/>
            <person name="Loffler F."/>
        </authorList>
    </citation>
    <scope>NUCLEOTIDE SEQUENCE</scope>
</reference>